<evidence type="ECO:0000259" key="9">
    <source>
        <dbReference type="PROSITE" id="PS51294"/>
    </source>
</evidence>
<evidence type="ECO:0000256" key="7">
    <source>
        <dbReference type="SAM" id="MobiDB-lite"/>
    </source>
</evidence>
<dbReference type="Gene3D" id="1.10.10.60">
    <property type="entry name" value="Homeodomain-like"/>
    <property type="match status" value="2"/>
</dbReference>
<dbReference type="EMBL" id="JAMRDG010000001">
    <property type="protein sequence ID" value="KAJ3698154.1"/>
    <property type="molecule type" value="Genomic_DNA"/>
</dbReference>
<evidence type="ECO:0000313" key="11">
    <source>
        <dbReference type="Proteomes" id="UP001210211"/>
    </source>
</evidence>
<dbReference type="InterPro" id="IPR009057">
    <property type="entry name" value="Homeodomain-like_sf"/>
</dbReference>
<evidence type="ECO:0000256" key="3">
    <source>
        <dbReference type="ARBA" id="ARBA00023015"/>
    </source>
</evidence>
<dbReference type="FunFam" id="1.10.10.60:FF:000394">
    <property type="entry name" value="MYB transcription factor"/>
    <property type="match status" value="1"/>
</dbReference>
<evidence type="ECO:0000256" key="1">
    <source>
        <dbReference type="ARBA" id="ARBA00004123"/>
    </source>
</evidence>
<keyword evidence="6" id="KW-0539">Nucleus</keyword>
<dbReference type="PANTHER" id="PTHR47997:SF75">
    <property type="entry name" value="MYB DOMAIN PROTEIN 55"/>
    <property type="match status" value="1"/>
</dbReference>
<feature type="domain" description="Myb-like" evidence="8">
    <location>
        <begin position="10"/>
        <end position="98"/>
    </location>
</feature>
<feature type="domain" description="HTH myb-type" evidence="9">
    <location>
        <begin position="99"/>
        <end position="153"/>
    </location>
</feature>
<proteinExistence type="predicted"/>
<dbReference type="InterPro" id="IPR001005">
    <property type="entry name" value="SANT/Myb"/>
</dbReference>
<name>A0AAD6ER74_9POAL</name>
<dbReference type="InterPro" id="IPR017930">
    <property type="entry name" value="Myb_dom"/>
</dbReference>
<evidence type="ECO:0000313" key="10">
    <source>
        <dbReference type="EMBL" id="KAJ3698154.1"/>
    </source>
</evidence>
<protein>
    <submittedName>
        <fullName evidence="10">Uncharacterized protein</fullName>
    </submittedName>
</protein>
<keyword evidence="11" id="KW-1185">Reference proteome</keyword>
<comment type="subcellular location">
    <subcellularLocation>
        <location evidence="1">Nucleus</location>
    </subcellularLocation>
</comment>
<keyword evidence="5" id="KW-0804">Transcription</keyword>
<dbReference type="GO" id="GO:0000976">
    <property type="term" value="F:transcription cis-regulatory region binding"/>
    <property type="evidence" value="ECO:0007669"/>
    <property type="project" value="UniProtKB-ARBA"/>
</dbReference>
<evidence type="ECO:0000256" key="2">
    <source>
        <dbReference type="ARBA" id="ARBA00022737"/>
    </source>
</evidence>
<evidence type="ECO:0000256" key="4">
    <source>
        <dbReference type="ARBA" id="ARBA00023125"/>
    </source>
</evidence>
<keyword evidence="3" id="KW-0805">Transcription regulation</keyword>
<dbReference type="AlphaFoldDB" id="A0AAD6ER74"/>
<dbReference type="Pfam" id="PF00249">
    <property type="entry name" value="Myb_DNA-binding"/>
    <property type="match status" value="2"/>
</dbReference>
<feature type="compositionally biased region" description="Polar residues" evidence="7">
    <location>
        <begin position="169"/>
        <end position="184"/>
    </location>
</feature>
<feature type="domain" description="HTH myb-type" evidence="9">
    <location>
        <begin position="10"/>
        <end position="50"/>
    </location>
</feature>
<dbReference type="CDD" id="cd00167">
    <property type="entry name" value="SANT"/>
    <property type="match status" value="2"/>
</dbReference>
<sequence>MGRNASSQQKQKLRKGLWSPDEDEKLLNYITKHGHGCWSAIPKLAGTLTRLCAFHKGPYKECGTKIIYMNCKVKEISILCLGLQRCGKSCRLRWINYLRPDLKRGTFTQEEEDLIIELHAVLGNKWSQIAAHLPGRTDNEIKNLWNSSLKKKLRQRGIDPTTHKPLSEENMSLTNTDERSPTGTYADNKCTATCSYKGTPVDMFLLDDNVPNPLSNISFPLSSHGFEVSSGFGYDNPIPSIPSVVHQDSSSESLGFPNVANTIWCDMRHDGSFFDSTPLPWLEEITTNEGDQVGIGTGTGIDMGIGIEAECIGQSLSLPIEMQNHRISLFDESKGLSMTQQLF</sequence>
<dbReference type="PROSITE" id="PS50090">
    <property type="entry name" value="MYB_LIKE"/>
    <property type="match status" value="2"/>
</dbReference>
<feature type="domain" description="Myb-like" evidence="8">
    <location>
        <begin position="99"/>
        <end position="149"/>
    </location>
</feature>
<evidence type="ECO:0000256" key="6">
    <source>
        <dbReference type="ARBA" id="ARBA00023242"/>
    </source>
</evidence>
<dbReference type="GO" id="GO:0005634">
    <property type="term" value="C:nucleus"/>
    <property type="evidence" value="ECO:0007669"/>
    <property type="project" value="UniProtKB-SubCell"/>
</dbReference>
<keyword evidence="4" id="KW-0238">DNA-binding</keyword>
<evidence type="ECO:0000256" key="5">
    <source>
        <dbReference type="ARBA" id="ARBA00023163"/>
    </source>
</evidence>
<dbReference type="SMART" id="SM00717">
    <property type="entry name" value="SANT"/>
    <property type="match status" value="2"/>
</dbReference>
<feature type="region of interest" description="Disordered" evidence="7">
    <location>
        <begin position="156"/>
        <end position="184"/>
    </location>
</feature>
<dbReference type="PROSITE" id="PS51294">
    <property type="entry name" value="HTH_MYB"/>
    <property type="match status" value="2"/>
</dbReference>
<reference evidence="10 11" key="1">
    <citation type="journal article" date="2022" name="Cell">
        <title>Repeat-based holocentromeres influence genome architecture and karyotype evolution.</title>
        <authorList>
            <person name="Hofstatter P.G."/>
            <person name="Thangavel G."/>
            <person name="Lux T."/>
            <person name="Neumann P."/>
            <person name="Vondrak T."/>
            <person name="Novak P."/>
            <person name="Zhang M."/>
            <person name="Costa L."/>
            <person name="Castellani M."/>
            <person name="Scott A."/>
            <person name="Toegelov H."/>
            <person name="Fuchs J."/>
            <person name="Mata-Sucre Y."/>
            <person name="Dias Y."/>
            <person name="Vanzela A.L.L."/>
            <person name="Huettel B."/>
            <person name="Almeida C.C.S."/>
            <person name="Simkova H."/>
            <person name="Souza G."/>
            <person name="Pedrosa-Harand A."/>
            <person name="Macas J."/>
            <person name="Mayer K.F.X."/>
            <person name="Houben A."/>
            <person name="Marques A."/>
        </authorList>
    </citation>
    <scope>NUCLEOTIDE SEQUENCE [LARGE SCALE GENOMIC DNA]</scope>
    <source>
        <strain evidence="10">RhyTen1mFocal</strain>
    </source>
</reference>
<comment type="caution">
    <text evidence="10">The sequence shown here is derived from an EMBL/GenBank/DDBJ whole genome shotgun (WGS) entry which is preliminary data.</text>
</comment>
<dbReference type="Proteomes" id="UP001210211">
    <property type="component" value="Unassembled WGS sequence"/>
</dbReference>
<keyword evidence="2" id="KW-0677">Repeat</keyword>
<dbReference type="SUPFAM" id="SSF46689">
    <property type="entry name" value="Homeodomain-like"/>
    <property type="match status" value="2"/>
</dbReference>
<gene>
    <name evidence="10" type="ORF">LUZ61_001859</name>
</gene>
<dbReference type="InterPro" id="IPR051953">
    <property type="entry name" value="Plant_SW-associated_TFs"/>
</dbReference>
<dbReference type="PANTHER" id="PTHR47997">
    <property type="entry name" value="MYB DOMAIN PROTEIN 55"/>
    <property type="match status" value="1"/>
</dbReference>
<accession>A0AAD6ER74</accession>
<evidence type="ECO:0000259" key="8">
    <source>
        <dbReference type="PROSITE" id="PS50090"/>
    </source>
</evidence>
<organism evidence="10 11">
    <name type="scientific">Rhynchospora tenuis</name>
    <dbReference type="NCBI Taxonomy" id="198213"/>
    <lineage>
        <taxon>Eukaryota</taxon>
        <taxon>Viridiplantae</taxon>
        <taxon>Streptophyta</taxon>
        <taxon>Embryophyta</taxon>
        <taxon>Tracheophyta</taxon>
        <taxon>Spermatophyta</taxon>
        <taxon>Magnoliopsida</taxon>
        <taxon>Liliopsida</taxon>
        <taxon>Poales</taxon>
        <taxon>Cyperaceae</taxon>
        <taxon>Cyperoideae</taxon>
        <taxon>Rhynchosporeae</taxon>
        <taxon>Rhynchospora</taxon>
    </lineage>
</organism>